<proteinExistence type="predicted"/>
<dbReference type="Pfam" id="PF11213">
    <property type="entry name" value="DUF3006"/>
    <property type="match status" value="1"/>
</dbReference>
<evidence type="ECO:0000313" key="2">
    <source>
        <dbReference type="Proteomes" id="UP000295244"/>
    </source>
</evidence>
<organism evidence="1 2">
    <name type="scientific">Rubrobacter taiwanensis</name>
    <dbReference type="NCBI Taxonomy" id="185139"/>
    <lineage>
        <taxon>Bacteria</taxon>
        <taxon>Bacillati</taxon>
        <taxon>Actinomycetota</taxon>
        <taxon>Rubrobacteria</taxon>
        <taxon>Rubrobacterales</taxon>
        <taxon>Rubrobacteraceae</taxon>
        <taxon>Rubrobacter</taxon>
    </lineage>
</organism>
<comment type="caution">
    <text evidence="1">The sequence shown here is derived from an EMBL/GenBank/DDBJ whole genome shotgun (WGS) entry which is preliminary data.</text>
</comment>
<dbReference type="EMBL" id="SKBU01000008">
    <property type="protein sequence ID" value="TCJ19399.1"/>
    <property type="molecule type" value="Genomic_DNA"/>
</dbReference>
<dbReference type="RefSeq" id="WP_132689049.1">
    <property type="nucleotide sequence ID" value="NZ_SKBU01000008.1"/>
</dbReference>
<dbReference type="Gene3D" id="6.20.120.50">
    <property type="match status" value="1"/>
</dbReference>
<dbReference type="OrthoDB" id="164847at2"/>
<sequence>MRVQLDHFEDNGWAVMILGRTTFDVPRDLLPADARPGDVFDVEFRKDERETGRLREENRRLLDELLRGGAEET</sequence>
<reference evidence="1 2" key="1">
    <citation type="submission" date="2019-03" db="EMBL/GenBank/DDBJ databases">
        <title>Whole genome sequence of a novel Rubrobacter taiwanensis strain, isolated from Yellowstone National Park.</title>
        <authorList>
            <person name="Freed S."/>
            <person name="Ramaley R.F."/>
            <person name="Kyndt J.A."/>
        </authorList>
    </citation>
    <scope>NUCLEOTIDE SEQUENCE [LARGE SCALE GENOMIC DNA]</scope>
    <source>
        <strain evidence="1 2">Yellowstone</strain>
    </source>
</reference>
<dbReference type="InterPro" id="IPR021377">
    <property type="entry name" value="DUF3006"/>
</dbReference>
<accession>A0A4R1BP81</accession>
<dbReference type="Proteomes" id="UP000295244">
    <property type="component" value="Unassembled WGS sequence"/>
</dbReference>
<evidence type="ECO:0000313" key="1">
    <source>
        <dbReference type="EMBL" id="TCJ19399.1"/>
    </source>
</evidence>
<dbReference type="AlphaFoldDB" id="A0A4R1BP81"/>
<gene>
    <name evidence="1" type="ORF">E0L93_04405</name>
</gene>
<name>A0A4R1BP81_9ACTN</name>
<protein>
    <submittedName>
        <fullName evidence="1">DUF3006 domain-containing protein</fullName>
    </submittedName>
</protein>
<keyword evidence="2" id="KW-1185">Reference proteome</keyword>